<proteinExistence type="predicted"/>
<dbReference type="InterPro" id="IPR008974">
    <property type="entry name" value="TRAF-like"/>
</dbReference>
<dbReference type="Proteomes" id="UP001620626">
    <property type="component" value="Unassembled WGS sequence"/>
</dbReference>
<dbReference type="Pfam" id="PF22486">
    <property type="entry name" value="MATH_2"/>
    <property type="match status" value="1"/>
</dbReference>
<dbReference type="SMART" id="SM00061">
    <property type="entry name" value="MATH"/>
    <property type="match status" value="1"/>
</dbReference>
<evidence type="ECO:0000259" key="1">
    <source>
        <dbReference type="PROSITE" id="PS50144"/>
    </source>
</evidence>
<dbReference type="PROSITE" id="PS50144">
    <property type="entry name" value="MATH"/>
    <property type="match status" value="1"/>
</dbReference>
<gene>
    <name evidence="2" type="ORF">niasHT_032530</name>
</gene>
<comment type="caution">
    <text evidence="2">The sequence shown here is derived from an EMBL/GenBank/DDBJ whole genome shotgun (WGS) entry which is preliminary data.</text>
</comment>
<reference evidence="2 3" key="1">
    <citation type="submission" date="2024-10" db="EMBL/GenBank/DDBJ databases">
        <authorList>
            <person name="Kim D."/>
        </authorList>
    </citation>
    <scope>NUCLEOTIDE SEQUENCE [LARGE SCALE GENOMIC DNA]</scope>
    <source>
        <strain evidence="2">BH-2024</strain>
    </source>
</reference>
<evidence type="ECO:0000313" key="3">
    <source>
        <dbReference type="Proteomes" id="UP001620626"/>
    </source>
</evidence>
<dbReference type="SUPFAM" id="SSF49599">
    <property type="entry name" value="TRAF domain-like"/>
    <property type="match status" value="1"/>
</dbReference>
<keyword evidence="3" id="KW-1185">Reference proteome</keyword>
<dbReference type="AlphaFoldDB" id="A0ABD2HRI3"/>
<organism evidence="2 3">
    <name type="scientific">Heterodera trifolii</name>
    <dbReference type="NCBI Taxonomy" id="157864"/>
    <lineage>
        <taxon>Eukaryota</taxon>
        <taxon>Metazoa</taxon>
        <taxon>Ecdysozoa</taxon>
        <taxon>Nematoda</taxon>
        <taxon>Chromadorea</taxon>
        <taxon>Rhabditida</taxon>
        <taxon>Tylenchina</taxon>
        <taxon>Tylenchomorpha</taxon>
        <taxon>Tylenchoidea</taxon>
        <taxon>Heteroderidae</taxon>
        <taxon>Heteroderinae</taxon>
        <taxon>Heterodera</taxon>
    </lineage>
</organism>
<protein>
    <recommendedName>
        <fullName evidence="1">MATH domain-containing protein</fullName>
    </recommendedName>
</protein>
<accession>A0ABD2HRI3</accession>
<dbReference type="EMBL" id="JBICBT010001379">
    <property type="protein sequence ID" value="KAL3070739.1"/>
    <property type="molecule type" value="Genomic_DNA"/>
</dbReference>
<dbReference type="InterPro" id="IPR002083">
    <property type="entry name" value="MATH/TRAF_dom"/>
</dbReference>
<sequence>MFFFQPFNCGGSARHLPVPLPPEFANGPLVLDIVQLSEYAGENVGSKRHSETVYRKGLPWNIMAKFNTKKDSTEKWLDFYLQCAAPKEEPNWSFKCLATLQIVSQMNGTKDWTGKFSDVVFTNKLDAWGFYTFISFAELMIPSKGLYDEYGDKVTLAIDFTADETENCQNLKDKSVLES</sequence>
<feature type="domain" description="MATH" evidence="1">
    <location>
        <begin position="26"/>
        <end position="160"/>
    </location>
</feature>
<dbReference type="Gene3D" id="2.60.210.10">
    <property type="entry name" value="Apoptosis, Tumor Necrosis Factor Receptor Associated Protein 2, Chain A"/>
    <property type="match status" value="1"/>
</dbReference>
<name>A0ABD2HRI3_9BILA</name>
<evidence type="ECO:0000313" key="2">
    <source>
        <dbReference type="EMBL" id="KAL3070739.1"/>
    </source>
</evidence>